<reference evidence="2" key="1">
    <citation type="submission" date="2023-07" db="EMBL/GenBank/DDBJ databases">
        <title>Chromosome-level genome assembly of Artemia franciscana.</title>
        <authorList>
            <person name="Jo E."/>
        </authorList>
    </citation>
    <scope>NUCLEOTIDE SEQUENCE</scope>
    <source>
        <tissue evidence="2">Whole body</tissue>
    </source>
</reference>
<evidence type="ECO:0000313" key="2">
    <source>
        <dbReference type="EMBL" id="KAK2702827.1"/>
    </source>
</evidence>
<feature type="domain" description="F-box" evidence="1">
    <location>
        <begin position="25"/>
        <end position="62"/>
    </location>
</feature>
<feature type="non-terminal residue" evidence="2">
    <location>
        <position position="1"/>
    </location>
</feature>
<dbReference type="AlphaFoldDB" id="A0AA88HCK0"/>
<organism evidence="2 3">
    <name type="scientific">Artemia franciscana</name>
    <name type="common">Brine shrimp</name>
    <name type="synonym">Artemia sanfranciscana</name>
    <dbReference type="NCBI Taxonomy" id="6661"/>
    <lineage>
        <taxon>Eukaryota</taxon>
        <taxon>Metazoa</taxon>
        <taxon>Ecdysozoa</taxon>
        <taxon>Arthropoda</taxon>
        <taxon>Crustacea</taxon>
        <taxon>Branchiopoda</taxon>
        <taxon>Anostraca</taxon>
        <taxon>Artemiidae</taxon>
        <taxon>Artemia</taxon>
    </lineage>
</organism>
<evidence type="ECO:0000313" key="3">
    <source>
        <dbReference type="Proteomes" id="UP001187531"/>
    </source>
</evidence>
<protein>
    <recommendedName>
        <fullName evidence="1">F-box domain-containing protein</fullName>
    </recommendedName>
</protein>
<name>A0AA88HCK0_ARTSF</name>
<dbReference type="InterPro" id="IPR036047">
    <property type="entry name" value="F-box-like_dom_sf"/>
</dbReference>
<comment type="caution">
    <text evidence="2">The sequence shown here is derived from an EMBL/GenBank/DDBJ whole genome shotgun (WGS) entry which is preliminary data.</text>
</comment>
<gene>
    <name evidence="2" type="ORF">QYM36_018578</name>
</gene>
<dbReference type="SUPFAM" id="SSF81383">
    <property type="entry name" value="F-box domain"/>
    <property type="match status" value="1"/>
</dbReference>
<dbReference type="Gene3D" id="1.20.1280.50">
    <property type="match status" value="1"/>
</dbReference>
<dbReference type="Pfam" id="PF12937">
    <property type="entry name" value="F-box-like"/>
    <property type="match status" value="1"/>
</dbReference>
<dbReference type="EMBL" id="JAVRJZ010000160">
    <property type="protein sequence ID" value="KAK2702827.1"/>
    <property type="molecule type" value="Genomic_DNA"/>
</dbReference>
<sequence>APSVLKMRKSMDIRRIKKQRLEGFWSCLPEEVICTFYEYLNFRDVEAASQTCRSWYAAFINNSKIHRNVEFVIHRNHSEALAALSRYPGRCKRITIEYPTSSDEKEGTRVPSGK</sequence>
<evidence type="ECO:0000259" key="1">
    <source>
        <dbReference type="Pfam" id="PF12937"/>
    </source>
</evidence>
<proteinExistence type="predicted"/>
<dbReference type="InterPro" id="IPR001810">
    <property type="entry name" value="F-box_dom"/>
</dbReference>
<accession>A0AA88HCK0</accession>
<dbReference type="Proteomes" id="UP001187531">
    <property type="component" value="Unassembled WGS sequence"/>
</dbReference>
<keyword evidence="3" id="KW-1185">Reference proteome</keyword>